<dbReference type="InterPro" id="IPR013201">
    <property type="entry name" value="Prot_inhib_I29"/>
</dbReference>
<keyword evidence="8" id="KW-0458">Lysosome</keyword>
<reference evidence="12" key="3">
    <citation type="submission" date="2025-09" db="UniProtKB">
        <authorList>
            <consortium name="Ensembl"/>
        </authorList>
    </citation>
    <scope>IDENTIFICATION</scope>
</reference>
<evidence type="ECO:0000256" key="8">
    <source>
        <dbReference type="ARBA" id="ARBA00023228"/>
    </source>
</evidence>
<dbReference type="PANTHER" id="PTHR12411">
    <property type="entry name" value="CYSTEINE PROTEASE FAMILY C1-RELATED"/>
    <property type="match status" value="1"/>
</dbReference>
<feature type="signal peptide" evidence="9">
    <location>
        <begin position="1"/>
        <end position="17"/>
    </location>
</feature>
<dbReference type="GO" id="GO:0008234">
    <property type="term" value="F:cysteine-type peptidase activity"/>
    <property type="evidence" value="ECO:0007669"/>
    <property type="project" value="UniProtKB-KW"/>
</dbReference>
<evidence type="ECO:0000256" key="2">
    <source>
        <dbReference type="ARBA" id="ARBA00008455"/>
    </source>
</evidence>
<comment type="subcellular location">
    <subcellularLocation>
        <location evidence="1">Lysosome</location>
    </subcellularLocation>
</comment>
<dbReference type="STRING" id="43179.ENSSTOP00000023387"/>
<evidence type="ECO:0000256" key="9">
    <source>
        <dbReference type="SAM" id="SignalP"/>
    </source>
</evidence>
<evidence type="ECO:0000313" key="12">
    <source>
        <dbReference type="Ensembl" id="ENSSTOP00000023387.2"/>
    </source>
</evidence>
<keyword evidence="6" id="KW-0865">Zymogen</keyword>
<dbReference type="FunFam" id="3.90.70.10:FF:000332">
    <property type="entry name" value="Cathepsin L1"/>
    <property type="match status" value="1"/>
</dbReference>
<dbReference type="RefSeq" id="XP_040131258.1">
    <property type="nucleotide sequence ID" value="XM_040275324.1"/>
</dbReference>
<sequence length="339" mass="38292">MSPSLFLVLLGFPVLSAAPALEYGLNAQWHQWKAKHRKTYGTNEEGWRRSVWEKNMRMIEQHNEEYSQGNSSQNHLLTFQCFIYLSSKTNEEFRQVRNSVQYQQLQREAVFQEPLFGDVPESVDWRKKGYVTPVKDQGPCGSCWAFSATGALEGQMFRKTGKLISLSEQNLVDCSRAQGNMGCNGGLMDFAFQYIKDNGGLESEDSYPYEAKDGFCRYKPENSVANNTGVIYIPKHEEALKKAVAAVGPISVSIDASLRSFQFYKKGIYYDPDCKSSELNHGVLLVGYGFEGTNPNKNKYWLVKNSWSKGWGMDGYIKIARDRNNVCGIATAACYPTVN</sequence>
<dbReference type="PROSITE" id="PS00639">
    <property type="entry name" value="THIOL_PROTEASE_HIS"/>
    <property type="match status" value="1"/>
</dbReference>
<dbReference type="Proteomes" id="UP000005215">
    <property type="component" value="Unassembled WGS sequence"/>
</dbReference>
<dbReference type="OrthoDB" id="10253408at2759"/>
<keyword evidence="7" id="KW-1015">Disulfide bond</keyword>
<dbReference type="InterPro" id="IPR025660">
    <property type="entry name" value="Pept_his_AS"/>
</dbReference>
<dbReference type="EMBL" id="AGTP01079841">
    <property type="status" value="NOT_ANNOTATED_CDS"/>
    <property type="molecule type" value="Genomic_DNA"/>
</dbReference>
<feature type="domain" description="Peptidase C1A papain C-terminal" evidence="10">
    <location>
        <begin position="119"/>
        <end position="337"/>
    </location>
</feature>
<gene>
    <name evidence="12" type="primary">LOC101968945</name>
</gene>
<dbReference type="PROSITE" id="PS00139">
    <property type="entry name" value="THIOL_PROTEASE_CYS"/>
    <property type="match status" value="1"/>
</dbReference>
<dbReference type="GeneTree" id="ENSGT00940000154367"/>
<evidence type="ECO:0000259" key="10">
    <source>
        <dbReference type="SMART" id="SM00645"/>
    </source>
</evidence>
<reference evidence="13" key="1">
    <citation type="submission" date="2011-11" db="EMBL/GenBank/DDBJ databases">
        <title>The Draft Genome of Spermophilus tridecemlineatus.</title>
        <authorList>
            <consortium name="The Broad Institute Genome Assembly &amp; Analysis Group"/>
            <consortium name="Computational R&amp;D Group"/>
            <consortium name="and Sequencing Platform"/>
            <person name="Di Palma F."/>
            <person name="Alfoldi J."/>
            <person name="Johnson J."/>
            <person name="Berlin A."/>
            <person name="Gnerre S."/>
            <person name="Jaffe D."/>
            <person name="MacCallum I."/>
            <person name="Young S."/>
            <person name="Walker B.J."/>
            <person name="Lindblad-Toh K."/>
        </authorList>
    </citation>
    <scope>NUCLEOTIDE SEQUENCE [LARGE SCALE GENOMIC DNA]</scope>
</reference>
<keyword evidence="4" id="KW-0378">Hydrolase</keyword>
<dbReference type="Ensembl" id="ENSSTOT00000022078.2">
    <property type="protein sequence ID" value="ENSSTOP00000023387.2"/>
    <property type="gene ID" value="ENSSTOG00000022324.2"/>
</dbReference>
<dbReference type="InterPro" id="IPR013128">
    <property type="entry name" value="Peptidase_C1A"/>
</dbReference>
<dbReference type="Gene3D" id="3.90.70.10">
    <property type="entry name" value="Cysteine proteinases"/>
    <property type="match status" value="1"/>
</dbReference>
<dbReference type="CDD" id="cd02248">
    <property type="entry name" value="Peptidase_C1A"/>
    <property type="match status" value="1"/>
</dbReference>
<dbReference type="SMART" id="SM00848">
    <property type="entry name" value="Inhibitor_I29"/>
    <property type="match status" value="1"/>
</dbReference>
<dbReference type="Pfam" id="PF08246">
    <property type="entry name" value="Inhibitor_I29"/>
    <property type="match status" value="1"/>
</dbReference>
<reference evidence="12" key="2">
    <citation type="submission" date="2025-08" db="UniProtKB">
        <authorList>
            <consortium name="Ensembl"/>
        </authorList>
    </citation>
    <scope>IDENTIFICATION</scope>
</reference>
<feature type="domain" description="Cathepsin propeptide inhibitor" evidence="11">
    <location>
        <begin position="29"/>
        <end position="93"/>
    </location>
</feature>
<dbReference type="eggNOG" id="KOG1543">
    <property type="taxonomic scope" value="Eukaryota"/>
</dbReference>
<accession>I3NG90</accession>
<evidence type="ECO:0000256" key="3">
    <source>
        <dbReference type="ARBA" id="ARBA00022670"/>
    </source>
</evidence>
<dbReference type="HOGENOM" id="CLU_012184_1_2_1"/>
<dbReference type="EMBL" id="AGTP01079842">
    <property type="status" value="NOT_ANNOTATED_CDS"/>
    <property type="molecule type" value="Genomic_DNA"/>
</dbReference>
<dbReference type="PROSITE" id="PS00640">
    <property type="entry name" value="THIOL_PROTEASE_ASN"/>
    <property type="match status" value="1"/>
</dbReference>
<feature type="chain" id="PRO_5018646905" evidence="9">
    <location>
        <begin position="18"/>
        <end position="339"/>
    </location>
</feature>
<name>I3NG90_ICTTR</name>
<dbReference type="SUPFAM" id="SSF54001">
    <property type="entry name" value="Cysteine proteinases"/>
    <property type="match status" value="1"/>
</dbReference>
<organism evidence="12 13">
    <name type="scientific">Ictidomys tridecemlineatus</name>
    <name type="common">Thirteen-lined ground squirrel</name>
    <name type="synonym">Spermophilus tridecemlineatus</name>
    <dbReference type="NCBI Taxonomy" id="43179"/>
    <lineage>
        <taxon>Eukaryota</taxon>
        <taxon>Metazoa</taxon>
        <taxon>Chordata</taxon>
        <taxon>Craniata</taxon>
        <taxon>Vertebrata</taxon>
        <taxon>Euteleostomi</taxon>
        <taxon>Mammalia</taxon>
        <taxon>Eutheria</taxon>
        <taxon>Euarchontoglires</taxon>
        <taxon>Glires</taxon>
        <taxon>Rodentia</taxon>
        <taxon>Sciuromorpha</taxon>
        <taxon>Sciuridae</taxon>
        <taxon>Xerinae</taxon>
        <taxon>Marmotini</taxon>
        <taxon>Ictidomys</taxon>
    </lineage>
</organism>
<keyword evidence="3" id="KW-0645">Protease</keyword>
<dbReference type="InterPro" id="IPR025661">
    <property type="entry name" value="Pept_asp_AS"/>
</dbReference>
<dbReference type="AlphaFoldDB" id="I3NG90"/>
<dbReference type="InterPro" id="IPR039417">
    <property type="entry name" value="Peptidase_C1A_papain-like"/>
</dbReference>
<evidence type="ECO:0000256" key="7">
    <source>
        <dbReference type="ARBA" id="ARBA00023157"/>
    </source>
</evidence>
<keyword evidence="5" id="KW-0788">Thiol protease</keyword>
<keyword evidence="13" id="KW-1185">Reference proteome</keyword>
<evidence type="ECO:0000256" key="4">
    <source>
        <dbReference type="ARBA" id="ARBA00022801"/>
    </source>
</evidence>
<evidence type="ECO:0000256" key="5">
    <source>
        <dbReference type="ARBA" id="ARBA00022807"/>
    </source>
</evidence>
<dbReference type="InParanoid" id="I3NG90"/>
<dbReference type="PRINTS" id="PR00705">
    <property type="entry name" value="PAPAIN"/>
</dbReference>
<dbReference type="KEGG" id="iti:101968945"/>
<dbReference type="InterPro" id="IPR000668">
    <property type="entry name" value="Peptidase_C1A_C"/>
</dbReference>
<dbReference type="InterPro" id="IPR038765">
    <property type="entry name" value="Papain-like_cys_pep_sf"/>
</dbReference>
<dbReference type="GeneID" id="101968945"/>
<protein>
    <submittedName>
        <fullName evidence="12">Cathepsin L1-like</fullName>
    </submittedName>
</protein>
<dbReference type="Pfam" id="PF00112">
    <property type="entry name" value="Peptidase_C1"/>
    <property type="match status" value="1"/>
</dbReference>
<proteinExistence type="inferred from homology"/>
<dbReference type="SMART" id="SM00645">
    <property type="entry name" value="Pept_C1"/>
    <property type="match status" value="1"/>
</dbReference>
<dbReference type="GO" id="GO:0006508">
    <property type="term" value="P:proteolysis"/>
    <property type="evidence" value="ECO:0007669"/>
    <property type="project" value="UniProtKB-KW"/>
</dbReference>
<evidence type="ECO:0000259" key="11">
    <source>
        <dbReference type="SMART" id="SM00848"/>
    </source>
</evidence>
<comment type="similarity">
    <text evidence="2">Belongs to the peptidase C1 family.</text>
</comment>
<evidence type="ECO:0000256" key="1">
    <source>
        <dbReference type="ARBA" id="ARBA00004371"/>
    </source>
</evidence>
<evidence type="ECO:0000313" key="13">
    <source>
        <dbReference type="Proteomes" id="UP000005215"/>
    </source>
</evidence>
<evidence type="ECO:0000256" key="6">
    <source>
        <dbReference type="ARBA" id="ARBA00023145"/>
    </source>
</evidence>
<dbReference type="InterPro" id="IPR000169">
    <property type="entry name" value="Pept_cys_AS"/>
</dbReference>
<keyword evidence="9" id="KW-0732">Signal</keyword>
<dbReference type="GO" id="GO:0005764">
    <property type="term" value="C:lysosome"/>
    <property type="evidence" value="ECO:0007669"/>
    <property type="project" value="UniProtKB-SubCell"/>
</dbReference>